<comment type="caution">
    <text evidence="2">The sequence shown here is derived from an EMBL/GenBank/DDBJ whole genome shotgun (WGS) entry which is preliminary data.</text>
</comment>
<evidence type="ECO:0000256" key="1">
    <source>
        <dbReference type="SAM" id="MobiDB-lite"/>
    </source>
</evidence>
<proteinExistence type="predicted"/>
<feature type="compositionally biased region" description="Pro residues" evidence="1">
    <location>
        <begin position="40"/>
        <end position="51"/>
    </location>
</feature>
<name>A0A2N7VR46_9BURK</name>
<evidence type="ECO:0000313" key="3">
    <source>
        <dbReference type="Proteomes" id="UP000235616"/>
    </source>
</evidence>
<gene>
    <name evidence="2" type="ORF">C0Z18_12290</name>
</gene>
<dbReference type="EMBL" id="PNYA01000010">
    <property type="protein sequence ID" value="PMS19629.1"/>
    <property type="molecule type" value="Genomic_DNA"/>
</dbReference>
<feature type="region of interest" description="Disordered" evidence="1">
    <location>
        <begin position="26"/>
        <end position="63"/>
    </location>
</feature>
<organism evidence="2 3">
    <name type="scientific">Trinickia dabaoshanensis</name>
    <dbReference type="NCBI Taxonomy" id="564714"/>
    <lineage>
        <taxon>Bacteria</taxon>
        <taxon>Pseudomonadati</taxon>
        <taxon>Pseudomonadota</taxon>
        <taxon>Betaproteobacteria</taxon>
        <taxon>Burkholderiales</taxon>
        <taxon>Burkholderiaceae</taxon>
        <taxon>Trinickia</taxon>
    </lineage>
</organism>
<reference evidence="2 3" key="1">
    <citation type="submission" date="2018-01" db="EMBL/GenBank/DDBJ databases">
        <title>Whole genome analyses suggest that Burkholderia sensu lato contains two further novel genera in the rhizoxinica-symbiotica group Mycetohabitans gen. nov., and Trinickia gen. nov.: implications for the evolution of diazotrophy and nodulation in the Burkholderiaceae.</title>
        <authorList>
            <person name="Estrada-de los Santos P."/>
            <person name="Palmer M."/>
            <person name="Chavez-Ramirez B."/>
            <person name="Beukes C."/>
            <person name="Steenkamp E.T."/>
            <person name="Hirsch A.M."/>
            <person name="Manyaka P."/>
            <person name="Maluk M."/>
            <person name="Lafos M."/>
            <person name="Crook M."/>
            <person name="Gross E."/>
            <person name="Simon M.F."/>
            <person name="Bueno dos Reis Junior F."/>
            <person name="Poole P.S."/>
            <person name="Venter S.N."/>
            <person name="James E.K."/>
        </authorList>
    </citation>
    <scope>NUCLEOTIDE SEQUENCE [LARGE SCALE GENOMIC DNA]</scope>
    <source>
        <strain evidence="2 3">GIMN1.004</strain>
    </source>
</reference>
<keyword evidence="3" id="KW-1185">Reference proteome</keyword>
<sequence length="63" mass="6403">MSLNFRILLSISLVLLIDGCVSGPPKPVLPDGSHRVPINRAPPVPPAPSPSALPRASVGGGGR</sequence>
<dbReference type="Proteomes" id="UP000235616">
    <property type="component" value="Unassembled WGS sequence"/>
</dbReference>
<evidence type="ECO:0000313" key="2">
    <source>
        <dbReference type="EMBL" id="PMS19629.1"/>
    </source>
</evidence>
<accession>A0A2N7VR46</accession>
<dbReference type="AlphaFoldDB" id="A0A2N7VR46"/>
<protein>
    <submittedName>
        <fullName evidence="2">Uncharacterized protein</fullName>
    </submittedName>
</protein>